<feature type="transmembrane region" description="Helical" evidence="2">
    <location>
        <begin position="6"/>
        <end position="28"/>
    </location>
</feature>
<evidence type="ECO:0000313" key="4">
    <source>
        <dbReference type="EMBL" id="QWT48816.1"/>
    </source>
</evidence>
<feature type="region of interest" description="Disordered" evidence="1">
    <location>
        <begin position="287"/>
        <end position="309"/>
    </location>
</feature>
<dbReference type="PANTHER" id="PTHR36698">
    <property type="entry name" value="BLL5892 PROTEIN"/>
    <property type="match status" value="1"/>
</dbReference>
<dbReference type="InterPro" id="IPR003399">
    <property type="entry name" value="Mce/MlaD"/>
</dbReference>
<dbReference type="EMBL" id="CP064782">
    <property type="protein sequence ID" value="QWT48816.1"/>
    <property type="molecule type" value="Genomic_DNA"/>
</dbReference>
<protein>
    <submittedName>
        <fullName evidence="4">MCE family protein</fullName>
    </submittedName>
</protein>
<evidence type="ECO:0000259" key="3">
    <source>
        <dbReference type="Pfam" id="PF02470"/>
    </source>
</evidence>
<organism evidence="4 5">
    <name type="scientific">Azospira inquinata</name>
    <dbReference type="NCBI Taxonomy" id="2785627"/>
    <lineage>
        <taxon>Bacteria</taxon>
        <taxon>Pseudomonadati</taxon>
        <taxon>Pseudomonadota</taxon>
        <taxon>Betaproteobacteria</taxon>
        <taxon>Rhodocyclales</taxon>
        <taxon>Rhodocyclaceae</taxon>
        <taxon>Azospira</taxon>
    </lineage>
</organism>
<reference evidence="4" key="1">
    <citation type="submission" date="2020-11" db="EMBL/GenBank/DDBJ databases">
        <title>Azospira inquinata sp. nov.</title>
        <authorList>
            <person name="Moe W.M."/>
            <person name="Mikes M.C."/>
        </authorList>
    </citation>
    <scope>NUCLEOTIDE SEQUENCE</scope>
    <source>
        <strain evidence="4">Azo-3</strain>
    </source>
</reference>
<sequence>MENRAYALAAGIFTLVLVAAGVFSLWWFSGQREKTRDYLLVSTYNVTGLNPQAQVRYRGIRVGKVVEIHLDKSNTRNILILIRVNEEVPVTAGTVARLGYQGVTGIAHVLLEDSDKNLAPLSGQDGEPPRIAMQPSLIQEVSDVGADTLRQAHDLLASANALLNEENRDHITHTLANLDGASSNLQPALKELPDTLARLRLVLSDDNLRNLSATLKNSQQAAGDARQLMASLHRLSEHLDQGTAAGEGNLGVLSPRWKDVAADVSTSTRQLNRVLQQVEQSPQSLIFGHQAPPGPGEPGFVAPVHGDAQ</sequence>
<dbReference type="RefSeq" id="WP_216128388.1">
    <property type="nucleotide sequence ID" value="NZ_CP064782.1"/>
</dbReference>
<proteinExistence type="predicted"/>
<dbReference type="AlphaFoldDB" id="A0A975SM15"/>
<dbReference type="Proteomes" id="UP000683428">
    <property type="component" value="Chromosome"/>
</dbReference>
<name>A0A975SM15_9RHOO</name>
<keyword evidence="2" id="KW-0812">Transmembrane</keyword>
<dbReference type="PANTHER" id="PTHR36698:SF2">
    <property type="entry name" value="MCE_MLAD DOMAIN-CONTAINING PROTEIN"/>
    <property type="match status" value="1"/>
</dbReference>
<evidence type="ECO:0000313" key="5">
    <source>
        <dbReference type="Proteomes" id="UP000683428"/>
    </source>
</evidence>
<keyword evidence="5" id="KW-1185">Reference proteome</keyword>
<accession>A0A975SM15</accession>
<keyword evidence="2" id="KW-1133">Transmembrane helix</keyword>
<dbReference type="Pfam" id="PF02470">
    <property type="entry name" value="MlaD"/>
    <property type="match status" value="1"/>
</dbReference>
<feature type="domain" description="Mce/MlaD" evidence="3">
    <location>
        <begin position="41"/>
        <end position="111"/>
    </location>
</feature>
<evidence type="ECO:0000256" key="1">
    <source>
        <dbReference type="SAM" id="MobiDB-lite"/>
    </source>
</evidence>
<gene>
    <name evidence="4" type="ORF">Azoinq_13465</name>
</gene>
<keyword evidence="2" id="KW-0472">Membrane</keyword>
<dbReference type="KEGG" id="aiq:Azoinq_13465"/>
<evidence type="ECO:0000256" key="2">
    <source>
        <dbReference type="SAM" id="Phobius"/>
    </source>
</evidence>